<evidence type="ECO:0000256" key="1">
    <source>
        <dbReference type="SAM" id="MobiDB-lite"/>
    </source>
</evidence>
<gene>
    <name evidence="2" type="ORF">AVEN_61060_1</name>
</gene>
<dbReference type="EMBL" id="BGPR01000443">
    <property type="protein sequence ID" value="GBM20523.1"/>
    <property type="molecule type" value="Genomic_DNA"/>
</dbReference>
<feature type="region of interest" description="Disordered" evidence="1">
    <location>
        <begin position="8"/>
        <end position="27"/>
    </location>
</feature>
<evidence type="ECO:0000313" key="3">
    <source>
        <dbReference type="Proteomes" id="UP000499080"/>
    </source>
</evidence>
<protein>
    <submittedName>
        <fullName evidence="2">Uncharacterized protein</fullName>
    </submittedName>
</protein>
<reference evidence="2 3" key="1">
    <citation type="journal article" date="2019" name="Sci. Rep.">
        <title>Orb-weaving spider Araneus ventricosus genome elucidates the spidroin gene catalogue.</title>
        <authorList>
            <person name="Kono N."/>
            <person name="Nakamura H."/>
            <person name="Ohtoshi R."/>
            <person name="Moran D.A.P."/>
            <person name="Shinohara A."/>
            <person name="Yoshida Y."/>
            <person name="Fujiwara M."/>
            <person name="Mori M."/>
            <person name="Tomita M."/>
            <person name="Arakawa K."/>
        </authorList>
    </citation>
    <scope>NUCLEOTIDE SEQUENCE [LARGE SCALE GENOMIC DNA]</scope>
</reference>
<keyword evidence="3" id="KW-1185">Reference proteome</keyword>
<proteinExistence type="predicted"/>
<organism evidence="2 3">
    <name type="scientific">Araneus ventricosus</name>
    <name type="common">Orbweaver spider</name>
    <name type="synonym">Epeira ventricosa</name>
    <dbReference type="NCBI Taxonomy" id="182803"/>
    <lineage>
        <taxon>Eukaryota</taxon>
        <taxon>Metazoa</taxon>
        <taxon>Ecdysozoa</taxon>
        <taxon>Arthropoda</taxon>
        <taxon>Chelicerata</taxon>
        <taxon>Arachnida</taxon>
        <taxon>Araneae</taxon>
        <taxon>Araneomorphae</taxon>
        <taxon>Entelegynae</taxon>
        <taxon>Araneoidea</taxon>
        <taxon>Araneidae</taxon>
        <taxon>Araneus</taxon>
    </lineage>
</organism>
<comment type="caution">
    <text evidence="2">The sequence shown here is derived from an EMBL/GenBank/DDBJ whole genome shotgun (WGS) entry which is preliminary data.</text>
</comment>
<feature type="compositionally biased region" description="Polar residues" evidence="1">
    <location>
        <begin position="13"/>
        <end position="27"/>
    </location>
</feature>
<evidence type="ECO:0000313" key="2">
    <source>
        <dbReference type="EMBL" id="GBM20523.1"/>
    </source>
</evidence>
<dbReference type="AlphaFoldDB" id="A0A4Y2DUF9"/>
<sequence length="106" mass="12319">MGLIHVKYGPDTRVQTSSRGRGRSYTLSEKLSSRGVDYREFRRPHVDVDVLTHFQRSYHPEGLIRESSDVLTWTWTWKFREWSSGSSAVLILSTRFNITTIIPKCS</sequence>
<dbReference type="Proteomes" id="UP000499080">
    <property type="component" value="Unassembled WGS sequence"/>
</dbReference>
<name>A0A4Y2DUF9_ARAVE</name>
<accession>A0A4Y2DUF9</accession>